<dbReference type="PANTHER" id="PTHR13096:SF8">
    <property type="entry name" value="RIBOSOMAL OXYGENASE 1"/>
    <property type="match status" value="1"/>
</dbReference>
<protein>
    <recommendedName>
        <fullName evidence="4">JmjC domain-containing protein</fullName>
    </recommendedName>
</protein>
<comment type="caution">
    <text evidence="5">The sequence shown here is derived from an EMBL/GenBank/DDBJ whole genome shotgun (WGS) entry which is preliminary data.</text>
</comment>
<dbReference type="EMBL" id="VYXP01000014">
    <property type="protein sequence ID" value="KAA9129568.1"/>
    <property type="molecule type" value="Genomic_DNA"/>
</dbReference>
<dbReference type="InterPro" id="IPR003347">
    <property type="entry name" value="JmjC_dom"/>
</dbReference>
<dbReference type="Pfam" id="PF08007">
    <property type="entry name" value="JmjC_2"/>
    <property type="match status" value="1"/>
</dbReference>
<evidence type="ECO:0000259" key="4">
    <source>
        <dbReference type="PROSITE" id="PS51184"/>
    </source>
</evidence>
<dbReference type="InterPro" id="IPR039994">
    <property type="entry name" value="NO66-like"/>
</dbReference>
<proteinExistence type="predicted"/>
<keyword evidence="3" id="KW-0408">Iron</keyword>
<gene>
    <name evidence="5" type="ORF">F3N42_15345</name>
</gene>
<dbReference type="GO" id="GO:0046872">
    <property type="term" value="F:metal ion binding"/>
    <property type="evidence" value="ECO:0007669"/>
    <property type="project" value="UniProtKB-KW"/>
</dbReference>
<dbReference type="PANTHER" id="PTHR13096">
    <property type="entry name" value="MINA53 MYC INDUCED NUCLEAR ANTIGEN"/>
    <property type="match status" value="1"/>
</dbReference>
<evidence type="ECO:0000256" key="2">
    <source>
        <dbReference type="ARBA" id="ARBA00022723"/>
    </source>
</evidence>
<dbReference type="AlphaFoldDB" id="A0A5N0T438"/>
<dbReference type="SUPFAM" id="SSF51197">
    <property type="entry name" value="Clavaminate synthase-like"/>
    <property type="match status" value="1"/>
</dbReference>
<keyword evidence="2" id="KW-0479">Metal-binding</keyword>
<keyword evidence="6" id="KW-1185">Reference proteome</keyword>
<evidence type="ECO:0000313" key="6">
    <source>
        <dbReference type="Proteomes" id="UP000325372"/>
    </source>
</evidence>
<accession>A0A5N0T438</accession>
<comment type="cofactor">
    <cofactor evidence="1">
        <name>Fe(2+)</name>
        <dbReference type="ChEBI" id="CHEBI:29033"/>
    </cofactor>
</comment>
<evidence type="ECO:0000256" key="3">
    <source>
        <dbReference type="ARBA" id="ARBA00023004"/>
    </source>
</evidence>
<sequence length="399" mass="43100">MTPESARELLTNLVRPETYDSFMDGYVGRRFLHARSGDNALAGIIGPDPAATILDAHDRFAHTLTCHSGSAQVPSPRARRVADRDGFAALLAEYHQARYTVRIPDATTLSPELARLCRALEMLFENPASAAIFWSTDGLDAPVHHDEYDILIIQLAGSKQWYISSDAPTLPNTWKGAGEPAPPLPNYRTVDVVAGDVLYLPRGTAHTVKSTTESIHLSIGFLPVTVRQALIAMVDAMAEANLPLRTGATTRADALALDRQGGLGEVAQHVRTALSQLQQAGGSDAYVRDAMARRRARLIEDMPRLARNDAPAPQLQPQTRLHHHPLAMAQLLATPQVADLRLPGDRVLTHPGATPALQWIIGQPEFVIADIPGGLPDEVKLALAGRLVASGYLEPVSGE</sequence>
<organism evidence="5 6">
    <name type="scientific">Marinihelvus fidelis</name>
    <dbReference type="NCBI Taxonomy" id="2613842"/>
    <lineage>
        <taxon>Bacteria</taxon>
        <taxon>Pseudomonadati</taxon>
        <taxon>Pseudomonadota</taxon>
        <taxon>Gammaproteobacteria</taxon>
        <taxon>Chromatiales</taxon>
        <taxon>Wenzhouxiangellaceae</taxon>
        <taxon>Marinihelvus</taxon>
    </lineage>
</organism>
<dbReference type="Gene3D" id="2.60.120.650">
    <property type="entry name" value="Cupin"/>
    <property type="match status" value="1"/>
</dbReference>
<evidence type="ECO:0000256" key="1">
    <source>
        <dbReference type="ARBA" id="ARBA00001954"/>
    </source>
</evidence>
<dbReference type="Proteomes" id="UP000325372">
    <property type="component" value="Unassembled WGS sequence"/>
</dbReference>
<dbReference type="PROSITE" id="PS51184">
    <property type="entry name" value="JMJC"/>
    <property type="match status" value="1"/>
</dbReference>
<evidence type="ECO:0000313" key="5">
    <source>
        <dbReference type="EMBL" id="KAA9129568.1"/>
    </source>
</evidence>
<name>A0A5N0T438_9GAMM</name>
<dbReference type="RefSeq" id="WP_150865790.1">
    <property type="nucleotide sequence ID" value="NZ_VYXP01000014.1"/>
</dbReference>
<reference evidence="5 6" key="1">
    <citation type="submission" date="2019-09" db="EMBL/GenBank/DDBJ databases">
        <title>Wenzhouxiangella sp. Genome sequencing and assembly.</title>
        <authorList>
            <person name="Zhang R."/>
        </authorList>
    </citation>
    <scope>NUCLEOTIDE SEQUENCE [LARGE SCALE GENOMIC DNA]</scope>
    <source>
        <strain evidence="5 6">W260</strain>
    </source>
</reference>
<feature type="domain" description="JmjC" evidence="4">
    <location>
        <begin position="99"/>
        <end position="238"/>
    </location>
</feature>